<organism evidence="2 3">
    <name type="scientific">Streptococcus parasanguinis</name>
    <dbReference type="NCBI Taxonomy" id="1318"/>
    <lineage>
        <taxon>Bacteria</taxon>
        <taxon>Bacillati</taxon>
        <taxon>Bacillota</taxon>
        <taxon>Bacilli</taxon>
        <taxon>Lactobacillales</taxon>
        <taxon>Streptococcaceae</taxon>
        <taxon>Streptococcus</taxon>
    </lineage>
</organism>
<dbReference type="Proteomes" id="UP000285725">
    <property type="component" value="Unassembled WGS sequence"/>
</dbReference>
<evidence type="ECO:0000313" key="3">
    <source>
        <dbReference type="Proteomes" id="UP000285725"/>
    </source>
</evidence>
<keyword evidence="1" id="KW-1133">Transmembrane helix</keyword>
<dbReference type="AlphaFoldDB" id="A0AAE8DI34"/>
<proteinExistence type="predicted"/>
<reference evidence="2 3" key="1">
    <citation type="submission" date="2018-08" db="EMBL/GenBank/DDBJ databases">
        <title>A genome reference for cultivated species of the human gut microbiota.</title>
        <authorList>
            <person name="Zou Y."/>
            <person name="Xue W."/>
            <person name="Luo G."/>
        </authorList>
    </citation>
    <scope>NUCLEOTIDE SEQUENCE [LARGE SCALE GENOMIC DNA]</scope>
    <source>
        <strain evidence="2 3">AF30-12BH</strain>
    </source>
</reference>
<evidence type="ECO:0000256" key="1">
    <source>
        <dbReference type="SAM" id="Phobius"/>
    </source>
</evidence>
<dbReference type="EMBL" id="QRQU01000001">
    <property type="protein sequence ID" value="RHN26948.1"/>
    <property type="molecule type" value="Genomic_DNA"/>
</dbReference>
<protein>
    <recommendedName>
        <fullName evidence="4">Excreted peptide</fullName>
    </recommendedName>
</protein>
<evidence type="ECO:0008006" key="4">
    <source>
        <dbReference type="Google" id="ProtNLM"/>
    </source>
</evidence>
<evidence type="ECO:0000313" key="2">
    <source>
        <dbReference type="EMBL" id="RHN26948.1"/>
    </source>
</evidence>
<gene>
    <name evidence="2" type="ORF">DWZ19_00330</name>
</gene>
<keyword evidence="1" id="KW-0812">Transmembrane</keyword>
<accession>A0AAE8DI34</accession>
<sequence length="81" mass="9232">MKRRNSVKKIWFYAIVQGIVIFFIVGGMTYALRGDFFFRYLSPIFGLAAAVLRFGTATLIKVIAPTLYDDPKKKEEVGHDN</sequence>
<feature type="transmembrane region" description="Helical" evidence="1">
    <location>
        <begin position="44"/>
        <end position="64"/>
    </location>
</feature>
<comment type="caution">
    <text evidence="2">The sequence shown here is derived from an EMBL/GenBank/DDBJ whole genome shotgun (WGS) entry which is preliminary data.</text>
</comment>
<keyword evidence="1" id="KW-0472">Membrane</keyword>
<name>A0AAE8DI34_STRPA</name>
<feature type="transmembrane region" description="Helical" evidence="1">
    <location>
        <begin position="12"/>
        <end position="32"/>
    </location>
</feature>